<dbReference type="EMBL" id="QRIN01000094">
    <property type="protein sequence ID" value="RHG62114.1"/>
    <property type="molecule type" value="Genomic_DNA"/>
</dbReference>
<dbReference type="Proteomes" id="UP000286501">
    <property type="component" value="Unassembled WGS sequence"/>
</dbReference>
<evidence type="ECO:0000313" key="5">
    <source>
        <dbReference type="EMBL" id="RHG62114.1"/>
    </source>
</evidence>
<evidence type="ECO:0000256" key="1">
    <source>
        <dbReference type="SAM" id="SignalP"/>
    </source>
</evidence>
<name>A0A3E4SD20_9BACT</name>
<dbReference type="Proteomes" id="UP001209074">
    <property type="component" value="Unassembled WGS sequence"/>
</dbReference>
<comment type="caution">
    <text evidence="2">The sequence shown here is derived from an EMBL/GenBank/DDBJ whole genome shotgun (WGS) entry which is preliminary data.</text>
</comment>
<evidence type="ECO:0000313" key="2">
    <source>
        <dbReference type="EMBL" id="MCW4094972.1"/>
    </source>
</evidence>
<protein>
    <submittedName>
        <fullName evidence="2">Energy transducer TonB</fullName>
    </submittedName>
</protein>
<evidence type="ECO:0000313" key="9">
    <source>
        <dbReference type="Proteomes" id="UP001209074"/>
    </source>
</evidence>
<evidence type="ECO:0000313" key="8">
    <source>
        <dbReference type="Proteomes" id="UP000286501"/>
    </source>
</evidence>
<feature type="signal peptide" evidence="1">
    <location>
        <begin position="1"/>
        <end position="18"/>
    </location>
</feature>
<gene>
    <name evidence="5" type="ORF">DW250_14705</name>
    <name evidence="4" type="ORF">DWV53_14140</name>
    <name evidence="3" type="ORF">DXC61_12150</name>
    <name evidence="2" type="ORF">ONT05_15760</name>
</gene>
<dbReference type="GeneID" id="78337254"/>
<dbReference type="EMBL" id="JAPDUS010000060">
    <property type="protein sequence ID" value="MCW4094972.1"/>
    <property type="molecule type" value="Genomic_DNA"/>
</dbReference>
<keyword evidence="1" id="KW-0732">Signal</keyword>
<reference evidence="6 7" key="1">
    <citation type="submission" date="2018-08" db="EMBL/GenBank/DDBJ databases">
        <title>A genome reference for cultivated species of the human gut microbiota.</title>
        <authorList>
            <person name="Zou Y."/>
            <person name="Xue W."/>
            <person name="Luo G."/>
        </authorList>
    </citation>
    <scope>NUCLEOTIDE SEQUENCE [LARGE SCALE GENOMIC DNA]</scope>
    <source>
        <strain evidence="4 7">AF10-17</strain>
        <strain evidence="5 8">AM22-1</strain>
        <strain evidence="3 6">TF06-40</strain>
    </source>
</reference>
<sequence>MKKILIIIAVLLFLQASAQGYRSCEDKQLLVSKLSHICKYPIKLQASNQEAIVAIEYKTDNKGNVVKRKVVDCNNKKFKSATLEAFDKVKNIRINKLQQTDTIYFQYKIQGSLTPIHPLTDVEIIGYGSYDIPILMK</sequence>
<dbReference type="EMBL" id="QSSA01000029">
    <property type="protein sequence ID" value="RGL57316.1"/>
    <property type="molecule type" value="Genomic_DNA"/>
</dbReference>
<dbReference type="AlphaFoldDB" id="A0A3E4SD20"/>
<proteinExistence type="predicted"/>
<reference evidence="2" key="2">
    <citation type="submission" date="2022-11" db="EMBL/GenBank/DDBJ databases">
        <title>Genomic repertoires linked with pathogenic potency of arthritogenic Prevotella copri isolated from the gut of rheumatoid arthritis patients.</title>
        <authorList>
            <person name="Nii T."/>
            <person name="Maeda Y."/>
            <person name="Motooka D."/>
            <person name="Naito M."/>
            <person name="Matsumoto Y."/>
            <person name="Ogawa T."/>
            <person name="Oguro-Igashira E."/>
            <person name="Kishikawa T."/>
            <person name="Yamashita M."/>
            <person name="Koizumi S."/>
            <person name="Kurakawa T."/>
            <person name="Okumura R."/>
            <person name="Kayama H."/>
            <person name="Murakami M."/>
            <person name="Sakaguchi T."/>
            <person name="Das B."/>
            <person name="Nakamura S."/>
            <person name="Okada Y."/>
            <person name="Kumanogoh A."/>
            <person name="Takeda K."/>
        </authorList>
    </citation>
    <scope>NUCLEOTIDE SEQUENCE</scope>
    <source>
        <strain evidence="2">N016-13</strain>
    </source>
</reference>
<dbReference type="RefSeq" id="WP_007900069.1">
    <property type="nucleotide sequence ID" value="NZ_JAHOEA010000033.1"/>
</dbReference>
<evidence type="ECO:0000313" key="4">
    <source>
        <dbReference type="EMBL" id="RGW74844.1"/>
    </source>
</evidence>
<accession>A0A3E4SD20</accession>
<evidence type="ECO:0000313" key="6">
    <source>
        <dbReference type="Proteomes" id="UP000261187"/>
    </source>
</evidence>
<organism evidence="2 9">
    <name type="scientific">Segatella copri</name>
    <dbReference type="NCBI Taxonomy" id="165179"/>
    <lineage>
        <taxon>Bacteria</taxon>
        <taxon>Pseudomonadati</taxon>
        <taxon>Bacteroidota</taxon>
        <taxon>Bacteroidia</taxon>
        <taxon>Bacteroidales</taxon>
        <taxon>Prevotellaceae</taxon>
        <taxon>Segatella</taxon>
    </lineage>
</organism>
<dbReference type="Proteomes" id="UP000261187">
    <property type="component" value="Unassembled WGS sequence"/>
</dbReference>
<dbReference type="EMBL" id="QSAV01000066">
    <property type="protein sequence ID" value="RGW74844.1"/>
    <property type="molecule type" value="Genomic_DNA"/>
</dbReference>
<feature type="chain" id="PRO_5043182603" evidence="1">
    <location>
        <begin position="19"/>
        <end position="137"/>
    </location>
</feature>
<evidence type="ECO:0000313" key="3">
    <source>
        <dbReference type="EMBL" id="RGL57316.1"/>
    </source>
</evidence>
<evidence type="ECO:0000313" key="7">
    <source>
        <dbReference type="Proteomes" id="UP000285776"/>
    </source>
</evidence>
<dbReference type="Proteomes" id="UP000285776">
    <property type="component" value="Unassembled WGS sequence"/>
</dbReference>